<dbReference type="EMBL" id="JACSIT010000080">
    <property type="protein sequence ID" value="MBC6993873.1"/>
    <property type="molecule type" value="Genomic_DNA"/>
</dbReference>
<dbReference type="InterPro" id="IPR012577">
    <property type="entry name" value="NIPSNAP"/>
</dbReference>
<dbReference type="Proteomes" id="UP000650081">
    <property type="component" value="Unassembled WGS sequence"/>
</dbReference>
<keyword evidence="4" id="KW-1185">Reference proteome</keyword>
<comment type="caution">
    <text evidence="3">The sequence shown here is derived from an EMBL/GenBank/DDBJ whole genome shotgun (WGS) entry which is preliminary data.</text>
</comment>
<evidence type="ECO:0000313" key="4">
    <source>
        <dbReference type="Proteomes" id="UP000650081"/>
    </source>
</evidence>
<evidence type="ECO:0000313" key="3">
    <source>
        <dbReference type="EMBL" id="MBC6993873.1"/>
    </source>
</evidence>
<keyword evidence="1" id="KW-0732">Signal</keyword>
<dbReference type="Gene3D" id="3.30.70.100">
    <property type="match status" value="2"/>
</dbReference>
<evidence type="ECO:0000256" key="1">
    <source>
        <dbReference type="SAM" id="SignalP"/>
    </source>
</evidence>
<feature type="signal peptide" evidence="1">
    <location>
        <begin position="1"/>
        <end position="20"/>
    </location>
</feature>
<reference evidence="3" key="1">
    <citation type="submission" date="2020-08" db="EMBL/GenBank/DDBJ databases">
        <title>Lewinella bacteria from marine environments.</title>
        <authorList>
            <person name="Zhong Y."/>
        </authorList>
    </citation>
    <scope>NUCLEOTIDE SEQUENCE</scope>
    <source>
        <strain evidence="3">KCTC 42187</strain>
    </source>
</reference>
<feature type="chain" id="PRO_5036697184" evidence="1">
    <location>
        <begin position="21"/>
        <end position="252"/>
    </location>
</feature>
<protein>
    <submittedName>
        <fullName evidence="3">NIPSNAP family protein</fullName>
    </submittedName>
</protein>
<name>A0A923PMF4_9BACT</name>
<gene>
    <name evidence="3" type="ORF">H9S92_06860</name>
</gene>
<accession>A0A923PMF4</accession>
<dbReference type="PROSITE" id="PS51318">
    <property type="entry name" value="TAT"/>
    <property type="match status" value="1"/>
</dbReference>
<proteinExistence type="predicted"/>
<evidence type="ECO:0000259" key="2">
    <source>
        <dbReference type="Pfam" id="PF07978"/>
    </source>
</evidence>
<feature type="domain" description="NIPSNAP" evidence="2">
    <location>
        <begin position="153"/>
        <end position="252"/>
    </location>
</feature>
<dbReference type="RefSeq" id="WP_187465970.1">
    <property type="nucleotide sequence ID" value="NZ_JACSIT010000080.1"/>
</dbReference>
<dbReference type="AlphaFoldDB" id="A0A923PMF4"/>
<dbReference type="Pfam" id="PF07978">
    <property type="entry name" value="NIPSNAP"/>
    <property type="match status" value="1"/>
</dbReference>
<dbReference type="SUPFAM" id="SSF54909">
    <property type="entry name" value="Dimeric alpha+beta barrel"/>
    <property type="match status" value="1"/>
</dbReference>
<organism evidence="3 4">
    <name type="scientific">Neolewinella lacunae</name>
    <dbReference type="NCBI Taxonomy" id="1517758"/>
    <lineage>
        <taxon>Bacteria</taxon>
        <taxon>Pseudomonadati</taxon>
        <taxon>Bacteroidota</taxon>
        <taxon>Saprospiria</taxon>
        <taxon>Saprospirales</taxon>
        <taxon>Lewinellaceae</taxon>
        <taxon>Neolewinella</taxon>
    </lineage>
</organism>
<dbReference type="InterPro" id="IPR006311">
    <property type="entry name" value="TAT_signal"/>
</dbReference>
<dbReference type="InterPro" id="IPR011008">
    <property type="entry name" value="Dimeric_a/b-barrel"/>
</dbReference>
<sequence>MQRRNFLAASAAALPFALGASPLAPNTAAADRQLLELRTYEIKFGGSGQALLLDYLKNALAPALQRLGCADFRTMKELGNEEPAKLWGLISYPNADTYLRAQDLSQDATYQAAASGYTAVPAEKPIFSRYSSQLLHAFTGMPQVQDPGDAGLFELRTYEGYSEDAVRRKIKMFNDEEFPLFYKVGLLPVFFGEMISGPYRPSLVYMLHFKDMEERNANWQVFIAHPEWKAMSAKAEYANSVSNIRKTFLLPA</sequence>